<comment type="similarity">
    <text evidence="2">Belongs to the NOP16 family.</text>
</comment>
<evidence type="ECO:0000256" key="4">
    <source>
        <dbReference type="ARBA" id="ARBA00023242"/>
    </source>
</evidence>
<dbReference type="PANTHER" id="PTHR13243:SF1">
    <property type="entry name" value="NUCLEOLAR PROTEIN 16"/>
    <property type="match status" value="1"/>
</dbReference>
<name>A0A8T2S849_CERRI</name>
<evidence type="ECO:0000256" key="1">
    <source>
        <dbReference type="ARBA" id="ARBA00004604"/>
    </source>
</evidence>
<comment type="caution">
    <text evidence="6">The sequence shown here is derived from an EMBL/GenBank/DDBJ whole genome shotgun (WGS) entry which is preliminary data.</text>
</comment>
<gene>
    <name evidence="6" type="ORF">KP509_21G024100</name>
</gene>
<dbReference type="PANTHER" id="PTHR13243">
    <property type="entry name" value="HSPC111 PROTEIN-RELATED"/>
    <property type="match status" value="1"/>
</dbReference>
<organism evidence="6 7">
    <name type="scientific">Ceratopteris richardii</name>
    <name type="common">Triangle waterfern</name>
    <dbReference type="NCBI Taxonomy" id="49495"/>
    <lineage>
        <taxon>Eukaryota</taxon>
        <taxon>Viridiplantae</taxon>
        <taxon>Streptophyta</taxon>
        <taxon>Embryophyta</taxon>
        <taxon>Tracheophyta</taxon>
        <taxon>Polypodiopsida</taxon>
        <taxon>Polypodiidae</taxon>
        <taxon>Polypodiales</taxon>
        <taxon>Pteridineae</taxon>
        <taxon>Pteridaceae</taxon>
        <taxon>Parkerioideae</taxon>
        <taxon>Ceratopteris</taxon>
    </lineage>
</organism>
<dbReference type="AlphaFoldDB" id="A0A8T2S849"/>
<evidence type="ECO:0000256" key="3">
    <source>
        <dbReference type="ARBA" id="ARBA00015522"/>
    </source>
</evidence>
<accession>A0A8T2S849</accession>
<dbReference type="EMBL" id="CM035426">
    <property type="protein sequence ID" value="KAH7314855.1"/>
    <property type="molecule type" value="Genomic_DNA"/>
</dbReference>
<dbReference type="Pfam" id="PF09420">
    <property type="entry name" value="Nop16"/>
    <property type="match status" value="2"/>
</dbReference>
<comment type="subcellular location">
    <subcellularLocation>
        <location evidence="1">Nucleus</location>
        <location evidence="1">Nucleolus</location>
    </subcellularLocation>
</comment>
<dbReference type="GO" id="GO:0005730">
    <property type="term" value="C:nucleolus"/>
    <property type="evidence" value="ECO:0007669"/>
    <property type="project" value="UniProtKB-SubCell"/>
</dbReference>
<proteinExistence type="inferred from homology"/>
<feature type="region of interest" description="Disordered" evidence="5">
    <location>
        <begin position="1"/>
        <end position="33"/>
    </location>
</feature>
<protein>
    <recommendedName>
        <fullName evidence="3">Nucleolar protein 16</fullName>
    </recommendedName>
</protein>
<dbReference type="Proteomes" id="UP000825935">
    <property type="component" value="Chromosome 21"/>
</dbReference>
<dbReference type="GO" id="GO:0042273">
    <property type="term" value="P:ribosomal large subunit biogenesis"/>
    <property type="evidence" value="ECO:0007669"/>
    <property type="project" value="TreeGrafter"/>
</dbReference>
<dbReference type="OMA" id="IKLNAMQ"/>
<evidence type="ECO:0000256" key="2">
    <source>
        <dbReference type="ARBA" id="ARBA00008479"/>
    </source>
</evidence>
<feature type="compositionally biased region" description="Basic residues" evidence="5">
    <location>
        <begin position="1"/>
        <end position="15"/>
    </location>
</feature>
<dbReference type="InterPro" id="IPR019002">
    <property type="entry name" value="Ribosome_biogenesis_Nop16"/>
</dbReference>
<reference evidence="6" key="1">
    <citation type="submission" date="2021-08" db="EMBL/GenBank/DDBJ databases">
        <title>WGS assembly of Ceratopteris richardii.</title>
        <authorList>
            <person name="Marchant D.B."/>
            <person name="Chen G."/>
            <person name="Jenkins J."/>
            <person name="Shu S."/>
            <person name="Leebens-Mack J."/>
            <person name="Grimwood J."/>
            <person name="Schmutz J."/>
            <person name="Soltis P."/>
            <person name="Soltis D."/>
            <person name="Chen Z.-H."/>
        </authorList>
    </citation>
    <scope>NUCLEOTIDE SEQUENCE</scope>
    <source>
        <strain evidence="6">Whitten #5841</strain>
        <tissue evidence="6">Leaf</tissue>
    </source>
</reference>
<evidence type="ECO:0000313" key="7">
    <source>
        <dbReference type="Proteomes" id="UP000825935"/>
    </source>
</evidence>
<feature type="compositionally biased region" description="Acidic residues" evidence="5">
    <location>
        <begin position="89"/>
        <end position="99"/>
    </location>
</feature>
<dbReference type="OrthoDB" id="285729at2759"/>
<sequence length="175" mass="19757">MARSRRSYRKSKPKVRVGVASKNVFKPKPATSLPPKAVLTSAEWDENASLLRNYKALGIVNNPNFLGARSSNKDTVVSSLQLPNASEDLVSEEGSDIESDDLKETLGKKRRDGQHAPLQRLTKMQRVYVNRLIMKHKNDYMAMSKDMKLNKMQHTPAALEKLCKRFLAYEKPLAS</sequence>
<evidence type="ECO:0000313" key="6">
    <source>
        <dbReference type="EMBL" id="KAH7314855.1"/>
    </source>
</evidence>
<feature type="region of interest" description="Disordered" evidence="5">
    <location>
        <begin position="87"/>
        <end position="116"/>
    </location>
</feature>
<evidence type="ECO:0000256" key="5">
    <source>
        <dbReference type="SAM" id="MobiDB-lite"/>
    </source>
</evidence>
<keyword evidence="4" id="KW-0539">Nucleus</keyword>
<keyword evidence="7" id="KW-1185">Reference proteome</keyword>